<evidence type="ECO:0000256" key="1">
    <source>
        <dbReference type="SAM" id="Phobius"/>
    </source>
</evidence>
<organism evidence="2 3">
    <name type="scientific">candidate division WWE3 bacterium</name>
    <dbReference type="NCBI Taxonomy" id="2053526"/>
    <lineage>
        <taxon>Bacteria</taxon>
        <taxon>Katanobacteria</taxon>
    </lineage>
</organism>
<feature type="transmembrane region" description="Helical" evidence="1">
    <location>
        <begin position="6"/>
        <end position="24"/>
    </location>
</feature>
<dbReference type="EMBL" id="QZJF01000012">
    <property type="protein sequence ID" value="RJR27374.1"/>
    <property type="molecule type" value="Genomic_DNA"/>
</dbReference>
<comment type="caution">
    <text evidence="2">The sequence shown here is derived from an EMBL/GenBank/DDBJ whole genome shotgun (WGS) entry which is preliminary data.</text>
</comment>
<protein>
    <submittedName>
        <fullName evidence="2">Uncharacterized protein</fullName>
    </submittedName>
</protein>
<gene>
    <name evidence="2" type="ORF">C4561_02375</name>
</gene>
<reference evidence="2 3" key="1">
    <citation type="journal article" date="2017" name="ISME J.">
        <title>Energy and carbon metabolisms in a deep terrestrial subsurface fluid microbial community.</title>
        <authorList>
            <person name="Momper L."/>
            <person name="Jungbluth S.P."/>
            <person name="Lee M.D."/>
            <person name="Amend J.P."/>
        </authorList>
    </citation>
    <scope>NUCLEOTIDE SEQUENCE [LARGE SCALE GENOMIC DNA]</scope>
    <source>
        <strain evidence="2">SURF_46</strain>
    </source>
</reference>
<keyword evidence="1" id="KW-0812">Transmembrane</keyword>
<dbReference type="Proteomes" id="UP000265540">
    <property type="component" value="Unassembled WGS sequence"/>
</dbReference>
<feature type="transmembrane region" description="Helical" evidence="1">
    <location>
        <begin position="260"/>
        <end position="291"/>
    </location>
</feature>
<name>A0A3A4ZDT1_UNCKA</name>
<feature type="transmembrane region" description="Helical" evidence="1">
    <location>
        <begin position="44"/>
        <end position="67"/>
    </location>
</feature>
<feature type="transmembrane region" description="Helical" evidence="1">
    <location>
        <begin position="127"/>
        <end position="154"/>
    </location>
</feature>
<dbReference type="AlphaFoldDB" id="A0A3A4ZDT1"/>
<proteinExistence type="predicted"/>
<evidence type="ECO:0000313" key="3">
    <source>
        <dbReference type="Proteomes" id="UP000265540"/>
    </source>
</evidence>
<keyword evidence="1" id="KW-0472">Membrane</keyword>
<sequence>MKNSGYYIKTLFLALIIFFVSYFLTKTISEPIKNQNYFSFSAEYAAKIILLMLVNLYVFSLTVGAWNKWEQYIIVSIPVSLAIFFAIFPISPAYAFILAFLSGTLISFDVYKSTRISQLMIRFDPKIILRLSTSGLLFVFSIVGGVLVILYSYVSPEFNIGKEISSIVEKPLKSIVETQLKNNLEQQLIPLNLTGKEEVNSSVEDLLKQFGLELEAEEIKSNVSETEITEQIIQNLDIKSIVEKEINGFVGPYKNLVHPLLAVLMFALFQFYAAIALFLYIITVDGIFWLARKTGFFKSTQIDVKKEILKF</sequence>
<keyword evidence="1" id="KW-1133">Transmembrane helix</keyword>
<feature type="transmembrane region" description="Helical" evidence="1">
    <location>
        <begin position="73"/>
        <end position="106"/>
    </location>
</feature>
<evidence type="ECO:0000313" key="2">
    <source>
        <dbReference type="EMBL" id="RJR27374.1"/>
    </source>
</evidence>
<accession>A0A3A4ZDT1</accession>